<dbReference type="PANTHER" id="PTHR43423:SF1">
    <property type="entry name" value="ABC TRANSPORTER I FAMILY MEMBER 17"/>
    <property type="match status" value="1"/>
</dbReference>
<dbReference type="NCBIfam" id="TIGR00972">
    <property type="entry name" value="3a0107s01c2"/>
    <property type="match status" value="1"/>
</dbReference>
<proteinExistence type="predicted"/>
<dbReference type="CDD" id="cd03260">
    <property type="entry name" value="ABC_PstB_phosphate_transporter"/>
    <property type="match status" value="1"/>
</dbReference>
<keyword evidence="3" id="KW-0547">Nucleotide-binding</keyword>
<evidence type="ECO:0000256" key="5">
    <source>
        <dbReference type="SAM" id="MobiDB-lite"/>
    </source>
</evidence>
<protein>
    <submittedName>
        <fullName evidence="7">Phosphate ABC transporter ATP-binding protein</fullName>
    </submittedName>
</protein>
<dbReference type="Pfam" id="PF00005">
    <property type="entry name" value="ABC_tran"/>
    <property type="match status" value="1"/>
</dbReference>
<gene>
    <name evidence="7" type="ORF">JHL17_16090</name>
</gene>
<name>A0ABS1F6C1_9PROT</name>
<evidence type="ECO:0000256" key="1">
    <source>
        <dbReference type="ARBA" id="ARBA00022448"/>
    </source>
</evidence>
<dbReference type="InterPro" id="IPR003439">
    <property type="entry name" value="ABC_transporter-like_ATP-bd"/>
</dbReference>
<keyword evidence="2" id="KW-0592">Phosphate transport</keyword>
<dbReference type="SUPFAM" id="SSF52540">
    <property type="entry name" value="P-loop containing nucleoside triphosphate hydrolases"/>
    <property type="match status" value="1"/>
</dbReference>
<dbReference type="SMART" id="SM00382">
    <property type="entry name" value="AAA"/>
    <property type="match status" value="1"/>
</dbReference>
<dbReference type="InterPro" id="IPR005670">
    <property type="entry name" value="PstB-like"/>
</dbReference>
<dbReference type="EMBL" id="JAENHM010000048">
    <property type="protein sequence ID" value="MBK1838938.1"/>
    <property type="molecule type" value="Genomic_DNA"/>
</dbReference>
<dbReference type="PROSITE" id="PS50893">
    <property type="entry name" value="ABC_TRANSPORTER_2"/>
    <property type="match status" value="1"/>
</dbReference>
<dbReference type="PROSITE" id="PS00211">
    <property type="entry name" value="ABC_TRANSPORTER_1"/>
    <property type="match status" value="1"/>
</dbReference>
<feature type="domain" description="ABC transporter" evidence="6">
    <location>
        <begin position="29"/>
        <end position="271"/>
    </location>
</feature>
<keyword evidence="8" id="KW-1185">Reference proteome</keyword>
<reference evidence="8" key="1">
    <citation type="submission" date="2021-01" db="EMBL/GenBank/DDBJ databases">
        <title>Genome public.</title>
        <authorList>
            <person name="Liu C."/>
            <person name="Sun Q."/>
        </authorList>
    </citation>
    <scope>NUCLEOTIDE SEQUENCE [LARGE SCALE GENOMIC DNA]</scope>
    <source>
        <strain evidence="8">YIM B02556</strain>
    </source>
</reference>
<evidence type="ECO:0000313" key="8">
    <source>
        <dbReference type="Proteomes" id="UP000652760"/>
    </source>
</evidence>
<dbReference type="Gene3D" id="3.40.50.300">
    <property type="entry name" value="P-loop containing nucleotide triphosphate hydrolases"/>
    <property type="match status" value="1"/>
</dbReference>
<dbReference type="InterPro" id="IPR027417">
    <property type="entry name" value="P-loop_NTPase"/>
</dbReference>
<dbReference type="GO" id="GO:0005524">
    <property type="term" value="F:ATP binding"/>
    <property type="evidence" value="ECO:0007669"/>
    <property type="project" value="UniProtKB-KW"/>
</dbReference>
<evidence type="ECO:0000256" key="2">
    <source>
        <dbReference type="ARBA" id="ARBA00022592"/>
    </source>
</evidence>
<feature type="region of interest" description="Disordered" evidence="5">
    <location>
        <begin position="1"/>
        <end position="26"/>
    </location>
</feature>
<evidence type="ECO:0000256" key="4">
    <source>
        <dbReference type="ARBA" id="ARBA00022840"/>
    </source>
</evidence>
<organism evidence="7 8">
    <name type="scientific">Azospirillum endophyticum</name>
    <dbReference type="NCBI Taxonomy" id="2800326"/>
    <lineage>
        <taxon>Bacteria</taxon>
        <taxon>Pseudomonadati</taxon>
        <taxon>Pseudomonadota</taxon>
        <taxon>Alphaproteobacteria</taxon>
        <taxon>Rhodospirillales</taxon>
        <taxon>Azospirillaceae</taxon>
        <taxon>Azospirillum</taxon>
    </lineage>
</organism>
<evidence type="ECO:0000313" key="7">
    <source>
        <dbReference type="EMBL" id="MBK1838938.1"/>
    </source>
</evidence>
<dbReference type="InterPro" id="IPR017871">
    <property type="entry name" value="ABC_transporter-like_CS"/>
</dbReference>
<keyword evidence="4 7" id="KW-0067">ATP-binding</keyword>
<dbReference type="InterPro" id="IPR003593">
    <property type="entry name" value="AAA+_ATPase"/>
</dbReference>
<evidence type="ECO:0000259" key="6">
    <source>
        <dbReference type="PROSITE" id="PS50893"/>
    </source>
</evidence>
<keyword evidence="1" id="KW-0813">Transport</keyword>
<dbReference type="Proteomes" id="UP000652760">
    <property type="component" value="Unassembled WGS sequence"/>
</dbReference>
<sequence>MSIQNPLKLRPHTDDRPGQRPGAALPNKMTARGVTVFYGAKQALKGIDLDIRENRVLALIGPSGCGKSTFLRCLNRMNETIEGCRVEGRIALDGEDVYGKAVDAVQLRARVGMVFQKPNPFPKSIYDNVAYGPRIHGLASGRDELDEVVQTSLKRAGLWAEVKDRLREPGTSLSGGQQQRLCIARAIAVSPEVILMDEPCSALDPIATAHIEELIDELRANYTIVIVTHNMQQAARVSQRTAFFHLGEMVECDDTEEIFTNPRDERTQGYITGRYG</sequence>
<accession>A0ABS1F6C1</accession>
<comment type="caution">
    <text evidence="7">The sequence shown here is derived from an EMBL/GenBank/DDBJ whole genome shotgun (WGS) entry which is preliminary data.</text>
</comment>
<evidence type="ECO:0000256" key="3">
    <source>
        <dbReference type="ARBA" id="ARBA00022741"/>
    </source>
</evidence>
<dbReference type="PANTHER" id="PTHR43423">
    <property type="entry name" value="ABC TRANSPORTER I FAMILY MEMBER 17"/>
    <property type="match status" value="1"/>
</dbReference>